<dbReference type="RefSeq" id="XP_009224489.1">
    <property type="nucleotide sequence ID" value="XM_009226225.1"/>
</dbReference>
<name>J8UIQ0_GAET3</name>
<dbReference type="EMBL" id="GL385398">
    <property type="protein sequence ID" value="EJT74545.1"/>
    <property type="molecule type" value="Genomic_DNA"/>
</dbReference>
<reference evidence="1" key="2">
    <citation type="submission" date="2010-07" db="EMBL/GenBank/DDBJ databases">
        <authorList>
            <consortium name="The Broad Institute Genome Sequencing Platform"/>
            <consortium name="Broad Institute Genome Sequencing Center for Infectious Disease"/>
            <person name="Ma L.-J."/>
            <person name="Dead R."/>
            <person name="Young S."/>
            <person name="Zeng Q."/>
            <person name="Koehrsen M."/>
            <person name="Alvarado L."/>
            <person name="Berlin A."/>
            <person name="Chapman S.B."/>
            <person name="Chen Z."/>
            <person name="Freedman E."/>
            <person name="Gellesch M."/>
            <person name="Goldberg J."/>
            <person name="Griggs A."/>
            <person name="Gujja S."/>
            <person name="Heilman E.R."/>
            <person name="Heiman D."/>
            <person name="Hepburn T."/>
            <person name="Howarth C."/>
            <person name="Jen D."/>
            <person name="Larson L."/>
            <person name="Mehta T."/>
            <person name="Neiman D."/>
            <person name="Pearson M."/>
            <person name="Roberts A."/>
            <person name="Saif S."/>
            <person name="Shea T."/>
            <person name="Shenoy N."/>
            <person name="Sisk P."/>
            <person name="Stolte C."/>
            <person name="Sykes S."/>
            <person name="Walk T."/>
            <person name="White J."/>
            <person name="Yandava C."/>
            <person name="Haas B."/>
            <person name="Nusbaum C."/>
            <person name="Birren B."/>
        </authorList>
    </citation>
    <scope>NUCLEOTIDE SEQUENCE</scope>
    <source>
        <strain evidence="1">R3-111a-1</strain>
    </source>
</reference>
<reference evidence="1" key="3">
    <citation type="submission" date="2010-09" db="EMBL/GenBank/DDBJ databases">
        <title>Annotation of Gaeumannomyces graminis var. tritici R3-111a-1.</title>
        <authorList>
            <consortium name="The Broad Institute Genome Sequencing Platform"/>
            <person name="Ma L.-J."/>
            <person name="Dead R."/>
            <person name="Young S.K."/>
            <person name="Zeng Q."/>
            <person name="Gargeya S."/>
            <person name="Fitzgerald M."/>
            <person name="Haas B."/>
            <person name="Abouelleil A."/>
            <person name="Alvarado L."/>
            <person name="Arachchi H.M."/>
            <person name="Berlin A."/>
            <person name="Brown A."/>
            <person name="Chapman S.B."/>
            <person name="Chen Z."/>
            <person name="Dunbar C."/>
            <person name="Freedman E."/>
            <person name="Gearin G."/>
            <person name="Gellesch M."/>
            <person name="Goldberg J."/>
            <person name="Griggs A."/>
            <person name="Gujja S."/>
            <person name="Heiman D."/>
            <person name="Howarth C."/>
            <person name="Larson L."/>
            <person name="Lui A."/>
            <person name="MacDonald P.J.P."/>
            <person name="Mehta T."/>
            <person name="Montmayeur A."/>
            <person name="Murphy C."/>
            <person name="Neiman D."/>
            <person name="Pearson M."/>
            <person name="Priest M."/>
            <person name="Roberts A."/>
            <person name="Saif S."/>
            <person name="Shea T."/>
            <person name="Shenoy N."/>
            <person name="Sisk P."/>
            <person name="Stolte C."/>
            <person name="Sykes S."/>
            <person name="Yandava C."/>
            <person name="Wortman J."/>
            <person name="Nusbaum C."/>
            <person name="Birren B."/>
        </authorList>
    </citation>
    <scope>NUCLEOTIDE SEQUENCE</scope>
    <source>
        <strain evidence="1">R3-111a-1</strain>
    </source>
</reference>
<feature type="non-terminal residue" evidence="1">
    <location>
        <position position="1"/>
    </location>
</feature>
<proteinExistence type="predicted"/>
<protein>
    <submittedName>
        <fullName evidence="1 2">Uncharacterized protein</fullName>
    </submittedName>
</protein>
<accession>J8UIQ0</accession>
<organism evidence="1">
    <name type="scientific">Gaeumannomyces tritici (strain R3-111a-1)</name>
    <name type="common">Wheat and barley take-all root rot fungus</name>
    <name type="synonym">Gaeumannomyces graminis var. tritici</name>
    <dbReference type="NCBI Taxonomy" id="644352"/>
    <lineage>
        <taxon>Eukaryota</taxon>
        <taxon>Fungi</taxon>
        <taxon>Dikarya</taxon>
        <taxon>Ascomycota</taxon>
        <taxon>Pezizomycotina</taxon>
        <taxon>Sordariomycetes</taxon>
        <taxon>Sordariomycetidae</taxon>
        <taxon>Magnaporthales</taxon>
        <taxon>Magnaporthaceae</taxon>
        <taxon>Gaeumannomyces</taxon>
    </lineage>
</organism>
<reference evidence="3" key="1">
    <citation type="submission" date="2010-07" db="EMBL/GenBank/DDBJ databases">
        <title>The genome sequence of Gaeumannomyces graminis var. tritici strain R3-111a-1.</title>
        <authorList>
            <consortium name="The Broad Institute Genome Sequencing Platform"/>
            <person name="Ma L.-J."/>
            <person name="Dead R."/>
            <person name="Young S."/>
            <person name="Zeng Q."/>
            <person name="Koehrsen M."/>
            <person name="Alvarado L."/>
            <person name="Berlin A."/>
            <person name="Chapman S.B."/>
            <person name="Chen Z."/>
            <person name="Freedman E."/>
            <person name="Gellesch M."/>
            <person name="Goldberg J."/>
            <person name="Griggs A."/>
            <person name="Gujja S."/>
            <person name="Heilman E.R."/>
            <person name="Heiman D."/>
            <person name="Hepburn T."/>
            <person name="Howarth C."/>
            <person name="Jen D."/>
            <person name="Larson L."/>
            <person name="Mehta T."/>
            <person name="Neiman D."/>
            <person name="Pearson M."/>
            <person name="Roberts A."/>
            <person name="Saif S."/>
            <person name="Shea T."/>
            <person name="Shenoy N."/>
            <person name="Sisk P."/>
            <person name="Stolte C."/>
            <person name="Sykes S."/>
            <person name="Walk T."/>
            <person name="White J."/>
            <person name="Yandava C."/>
            <person name="Haas B."/>
            <person name="Nusbaum C."/>
            <person name="Birren B."/>
        </authorList>
    </citation>
    <scope>NUCLEOTIDE SEQUENCE [LARGE SCALE GENOMIC DNA]</scope>
    <source>
        <strain evidence="3">R3-111a-1</strain>
    </source>
</reference>
<reference evidence="2" key="4">
    <citation type="journal article" date="2015" name="G3 (Bethesda)">
        <title>Genome sequences of three phytopathogenic species of the Magnaporthaceae family of fungi.</title>
        <authorList>
            <person name="Okagaki L.H."/>
            <person name="Nunes C.C."/>
            <person name="Sailsbery J."/>
            <person name="Clay B."/>
            <person name="Brown D."/>
            <person name="John T."/>
            <person name="Oh Y."/>
            <person name="Young N."/>
            <person name="Fitzgerald M."/>
            <person name="Haas B.J."/>
            <person name="Zeng Q."/>
            <person name="Young S."/>
            <person name="Adiconis X."/>
            <person name="Fan L."/>
            <person name="Levin J.Z."/>
            <person name="Mitchell T.K."/>
            <person name="Okubara P.A."/>
            <person name="Farman M.L."/>
            <person name="Kohn L.M."/>
            <person name="Birren B."/>
            <person name="Ma L.-J."/>
            <person name="Dean R.A."/>
        </authorList>
    </citation>
    <scope>NUCLEOTIDE SEQUENCE</scope>
    <source>
        <strain evidence="2">R3-111a-1</strain>
    </source>
</reference>
<gene>
    <name evidence="2" type="primary">20348843</name>
    <name evidence="1" type="ORF">GGTG_08385</name>
</gene>
<reference evidence="2" key="5">
    <citation type="submission" date="2018-04" db="UniProtKB">
        <authorList>
            <consortium name="EnsemblFungi"/>
        </authorList>
    </citation>
    <scope>IDENTIFICATION</scope>
    <source>
        <strain evidence="2">R3-111a-1</strain>
    </source>
</reference>
<sequence>WVDRIPAPCRAQNARATSSNRLSLRTAHSVAHAHAAPRPVVAIFGSCARRRPCCYCCPSPSGCAMGPKRGDSLVWVGPSNCRRLCHPQDVAGVILNLAAGLRRNMQEDAKGVGRRGVDGPWLVNLALQSRPVKQPPR</sequence>
<dbReference type="VEuPathDB" id="FungiDB:GGTG_08385"/>
<keyword evidence="3" id="KW-1185">Reference proteome</keyword>
<evidence type="ECO:0000313" key="2">
    <source>
        <dbReference type="EnsemblFungi" id="EJT74545"/>
    </source>
</evidence>
<dbReference type="AlphaFoldDB" id="J8UIQ0"/>
<evidence type="ECO:0000313" key="1">
    <source>
        <dbReference type="EMBL" id="EJT74545.1"/>
    </source>
</evidence>
<dbReference type="Proteomes" id="UP000006039">
    <property type="component" value="Unassembled WGS sequence"/>
</dbReference>
<dbReference type="EnsemblFungi" id="EJT74545">
    <property type="protein sequence ID" value="EJT74545"/>
    <property type="gene ID" value="GGTG_08385"/>
</dbReference>
<dbReference type="GeneID" id="20348843"/>
<evidence type="ECO:0000313" key="3">
    <source>
        <dbReference type="Proteomes" id="UP000006039"/>
    </source>
</evidence>